<dbReference type="Proteomes" id="UP001620645">
    <property type="component" value="Unassembled WGS sequence"/>
</dbReference>
<evidence type="ECO:0000259" key="1">
    <source>
        <dbReference type="Pfam" id="PF23335"/>
    </source>
</evidence>
<reference evidence="3 4" key="1">
    <citation type="submission" date="2024-10" db="EMBL/GenBank/DDBJ databases">
        <authorList>
            <person name="Kim D."/>
        </authorList>
    </citation>
    <scope>NUCLEOTIDE SEQUENCE [LARGE SCALE GENOMIC DNA]</scope>
    <source>
        <strain evidence="3">Taebaek</strain>
    </source>
</reference>
<dbReference type="PANTHER" id="PTHR24098">
    <property type="entry name" value="OUTER SEGMENT 5"/>
    <property type="match status" value="1"/>
</dbReference>
<name>A0ABD2ILX3_HETSC</name>
<organism evidence="3 4">
    <name type="scientific">Heterodera schachtii</name>
    <name type="common">Sugarbeet cyst nematode worm</name>
    <name type="synonym">Tylenchus schachtii</name>
    <dbReference type="NCBI Taxonomy" id="97005"/>
    <lineage>
        <taxon>Eukaryota</taxon>
        <taxon>Metazoa</taxon>
        <taxon>Ecdysozoa</taxon>
        <taxon>Nematoda</taxon>
        <taxon>Chromadorea</taxon>
        <taxon>Rhabditida</taxon>
        <taxon>Tylenchina</taxon>
        <taxon>Tylenchomorpha</taxon>
        <taxon>Tylenchoidea</taxon>
        <taxon>Heteroderidae</taxon>
        <taxon>Heteroderinae</taxon>
        <taxon>Heterodera</taxon>
    </lineage>
</organism>
<comment type="caution">
    <text evidence="3">The sequence shown here is derived from an EMBL/GenBank/DDBJ whole genome shotgun (WGS) entry which is preliminary data.</text>
</comment>
<dbReference type="AlphaFoldDB" id="A0ABD2ILX3"/>
<proteinExistence type="predicted"/>
<sequence>MCGTFAERRVAFVDQKGDCFLALVSCYGSAQRTAKIGSLISCLSANNLTNMLAALQDNQRLIVWTLPTVAFLDRDLLPSTQMELGNSAELGKSATIIGFIGNTVTVRRSDECLIAHYVPPFVAGLIRCVQLTQWEQAVRICRTTNEEFLWATLAGLACIEKNYQIAEICYGQLEEVEKVLFLSELRSQNVPQLRDAKVAQFSGQRREADMLLVNAGRTFEALMLNLGTFRFDRALELATKMGRHLDTVLGYRQRYLELIGRKETDQRYLKHLSEVEIDWTHIFEKIQEDEAKANQQNKSP</sequence>
<keyword evidence="4" id="KW-1185">Reference proteome</keyword>
<evidence type="ECO:0000313" key="3">
    <source>
        <dbReference type="EMBL" id="KAL3074283.1"/>
    </source>
</evidence>
<dbReference type="Pfam" id="PF23387">
    <property type="entry name" value="TPR_IFT80_172"/>
    <property type="match status" value="1"/>
</dbReference>
<protein>
    <submittedName>
        <fullName evidence="3">Uncharacterized protein</fullName>
    </submittedName>
</protein>
<accession>A0ABD2ILX3</accession>
<dbReference type="InterPro" id="IPR056157">
    <property type="entry name" value="TPR_IFT80_172_dom"/>
</dbReference>
<feature type="domain" description="IFT80/172/WDR35 TPR" evidence="2">
    <location>
        <begin position="149"/>
        <end position="293"/>
    </location>
</feature>
<feature type="domain" description="IFT80 second beta-propeller" evidence="1">
    <location>
        <begin position="2"/>
        <end position="121"/>
    </location>
</feature>
<dbReference type="Gene3D" id="1.25.40.470">
    <property type="match status" value="1"/>
</dbReference>
<evidence type="ECO:0000313" key="4">
    <source>
        <dbReference type="Proteomes" id="UP001620645"/>
    </source>
</evidence>
<dbReference type="InterPro" id="IPR056456">
    <property type="entry name" value="Beta-prop_IFT80_2nd"/>
</dbReference>
<gene>
    <name evidence="3" type="ORF">niasHS_015113</name>
</gene>
<dbReference type="EMBL" id="JBICCN010000357">
    <property type="protein sequence ID" value="KAL3074283.1"/>
    <property type="molecule type" value="Genomic_DNA"/>
</dbReference>
<dbReference type="Pfam" id="PF23335">
    <property type="entry name" value="Beta-prop_IFT80_2nd"/>
    <property type="match status" value="1"/>
</dbReference>
<evidence type="ECO:0000259" key="2">
    <source>
        <dbReference type="Pfam" id="PF23387"/>
    </source>
</evidence>
<dbReference type="PANTHER" id="PTHR24098:SF0">
    <property type="entry name" value="OUTER SEGMENT 5"/>
    <property type="match status" value="1"/>
</dbReference>